<feature type="transmembrane region" description="Helical" evidence="2">
    <location>
        <begin position="320"/>
        <end position="343"/>
    </location>
</feature>
<feature type="transmembrane region" description="Helical" evidence="2">
    <location>
        <begin position="225"/>
        <end position="246"/>
    </location>
</feature>
<dbReference type="InterPro" id="IPR029787">
    <property type="entry name" value="Nucleotide_cyclase"/>
</dbReference>
<keyword evidence="2" id="KW-0472">Membrane</keyword>
<feature type="domain" description="Guanylate cyclase" evidence="3">
    <location>
        <begin position="485"/>
        <end position="628"/>
    </location>
</feature>
<feature type="transmembrane region" description="Helical" evidence="2">
    <location>
        <begin position="258"/>
        <end position="279"/>
    </location>
</feature>
<dbReference type="SUPFAM" id="SSF55073">
    <property type="entry name" value="Nucleotide cyclase"/>
    <property type="match status" value="1"/>
</dbReference>
<feature type="transmembrane region" description="Helical" evidence="2">
    <location>
        <begin position="291"/>
        <end position="308"/>
    </location>
</feature>
<dbReference type="SMART" id="SM00044">
    <property type="entry name" value="CYCc"/>
    <property type="match status" value="1"/>
</dbReference>
<dbReference type="SUPFAM" id="SSF48452">
    <property type="entry name" value="TPR-like"/>
    <property type="match status" value="1"/>
</dbReference>
<dbReference type="InterPro" id="IPR050697">
    <property type="entry name" value="Adenylyl/Guanylyl_Cyclase_3/4"/>
</dbReference>
<evidence type="ECO:0000259" key="3">
    <source>
        <dbReference type="PROSITE" id="PS50125"/>
    </source>
</evidence>
<dbReference type="Gene3D" id="1.25.40.10">
    <property type="entry name" value="Tetratricopeptide repeat domain"/>
    <property type="match status" value="1"/>
</dbReference>
<protein>
    <submittedName>
        <fullName evidence="4">Tetratricopeptide repeat protein</fullName>
    </submittedName>
</protein>
<evidence type="ECO:0000256" key="1">
    <source>
        <dbReference type="PROSITE-ProRule" id="PRU00339"/>
    </source>
</evidence>
<dbReference type="InterPro" id="IPR001054">
    <property type="entry name" value="A/G_cyclase"/>
</dbReference>
<dbReference type="GO" id="GO:0004016">
    <property type="term" value="F:adenylate cyclase activity"/>
    <property type="evidence" value="ECO:0007669"/>
    <property type="project" value="UniProtKB-ARBA"/>
</dbReference>
<name>A0A5F2C314_9LEPT</name>
<dbReference type="EMBL" id="RQGU01000086">
    <property type="protein sequence ID" value="TGM22234.1"/>
    <property type="molecule type" value="Genomic_DNA"/>
</dbReference>
<dbReference type="Pfam" id="PF07695">
    <property type="entry name" value="7TMR-DISM_7TM"/>
    <property type="match status" value="1"/>
</dbReference>
<sequence>MVQKQKLPALPFKSLIFISFFLFSFYSLGSQEKEPIPGWKDLDLKRLEWESVQGFKPEFKSGFESSEPGYLKIEKFPIVLNQLYKTPVSDKVQEFTIQTKFNLSFDPKAQVFLSPIRLYLNFIGENWEIYLNGHLLQKEIHLDPNGKMQIRKTLRDMEVQVDSSILQAGENRLVFRMLGDAPALHLSEEEYPILSPVFTPTNVDLGFYLDGDYTLGVEYDFSKKIGVLLNLSLNTIYIFFGLYHLLIFSKRRTDKYNLYFGIFSISMAIYSLSRSTIIFDFIQDSTWITRIEYGSVSLLAPLFLLFLHDYFYGSTLPNKAILAISGWSFVIFFFSFFAPFQYLMISLRAWQISILPSLIYLLYFMGKAVYLRKKDASLMAISMFIIVFISGYDVLDSMFFQSGIRFTQFAYLLFVISLTTILANRFIDLYKQSEELNIELSHQKLELARQKNAFFRFVPMQFLSVLGKDSAVDVNLGDSALREMSVLFTDIRSFTTISEKMTPEENFRFINGYLAKMEPLIQKYEGFVDKFMGDAILALFSAERVIIHSENNWEGKSAADRAVLAAIDMRRRVRELEEEVKGNHGHVKGVRIGIGINTGSLMLGTVGSSHRLDTTVIGDTVNVASRLESLTNLYKADILITQNTLSSLTIADELAIREVDSVVVKGKSQPIIIYEIYESDDPHIRKLKDATLALISRGIILYKVGNFKEALQNFEQALKVYPEDIVAILYRKRCQEYIEAPPVGNWVGVQHLLEK</sequence>
<dbReference type="CDD" id="cd07302">
    <property type="entry name" value="CHD"/>
    <property type="match status" value="1"/>
</dbReference>
<dbReference type="Proteomes" id="UP000297832">
    <property type="component" value="Unassembled WGS sequence"/>
</dbReference>
<dbReference type="Proteomes" id="UP000298057">
    <property type="component" value="Unassembled WGS sequence"/>
</dbReference>
<evidence type="ECO:0000313" key="4">
    <source>
        <dbReference type="EMBL" id="TGM13425.1"/>
    </source>
</evidence>
<dbReference type="InterPro" id="IPR011990">
    <property type="entry name" value="TPR-like_helical_dom_sf"/>
</dbReference>
<feature type="transmembrane region" description="Helical" evidence="2">
    <location>
        <begin position="378"/>
        <end position="400"/>
    </location>
</feature>
<evidence type="ECO:0000313" key="7">
    <source>
        <dbReference type="Proteomes" id="UP000298057"/>
    </source>
</evidence>
<dbReference type="GO" id="GO:0035556">
    <property type="term" value="P:intracellular signal transduction"/>
    <property type="evidence" value="ECO:0007669"/>
    <property type="project" value="InterPro"/>
</dbReference>
<keyword evidence="2" id="KW-0812">Transmembrane</keyword>
<keyword evidence="1" id="KW-0802">TPR repeat</keyword>
<dbReference type="Pfam" id="PF00211">
    <property type="entry name" value="Guanylate_cyc"/>
    <property type="match status" value="1"/>
</dbReference>
<dbReference type="Gene3D" id="3.30.70.1230">
    <property type="entry name" value="Nucleotide cyclase"/>
    <property type="match status" value="1"/>
</dbReference>
<organism evidence="4 6">
    <name type="scientific">Leptospira selangorensis</name>
    <dbReference type="NCBI Taxonomy" id="2484982"/>
    <lineage>
        <taxon>Bacteria</taxon>
        <taxon>Pseudomonadati</taxon>
        <taxon>Spirochaetota</taxon>
        <taxon>Spirochaetia</taxon>
        <taxon>Leptospirales</taxon>
        <taxon>Leptospiraceae</taxon>
        <taxon>Leptospira</taxon>
    </lineage>
</organism>
<dbReference type="PANTHER" id="PTHR43081">
    <property type="entry name" value="ADENYLATE CYCLASE, TERMINAL-DIFFERENTIATION SPECIFIC-RELATED"/>
    <property type="match status" value="1"/>
</dbReference>
<evidence type="ECO:0000313" key="5">
    <source>
        <dbReference type="EMBL" id="TGM22234.1"/>
    </source>
</evidence>
<comment type="caution">
    <text evidence="4">The sequence shown here is derived from an EMBL/GenBank/DDBJ whole genome shotgun (WGS) entry which is preliminary data.</text>
</comment>
<dbReference type="PANTHER" id="PTHR43081:SF1">
    <property type="entry name" value="ADENYLATE CYCLASE, TERMINAL-DIFFERENTIATION SPECIFIC"/>
    <property type="match status" value="1"/>
</dbReference>
<feature type="repeat" description="TPR" evidence="1">
    <location>
        <begin position="691"/>
        <end position="724"/>
    </location>
</feature>
<proteinExistence type="predicted"/>
<reference evidence="4 6" key="2">
    <citation type="journal article" date="2019" name="PLoS Negl. Trop. Dis.">
        <title>Revisiting the worldwide diversity of Leptospira species in the environment.</title>
        <authorList>
            <person name="Vincent A.T."/>
            <person name="Schiettekatte O."/>
            <person name="Bourhy P."/>
            <person name="Veyrier F.J."/>
            <person name="Picardeau M."/>
        </authorList>
    </citation>
    <scope>NUCLEOTIDE SEQUENCE [LARGE SCALE GENOMIC DNA]</scope>
    <source>
        <strain evidence="4 6">201702405</strain>
        <strain evidence="5">201702406</strain>
    </source>
</reference>
<dbReference type="GO" id="GO:0006171">
    <property type="term" value="P:cAMP biosynthetic process"/>
    <property type="evidence" value="ECO:0007669"/>
    <property type="project" value="TreeGrafter"/>
</dbReference>
<dbReference type="PROSITE" id="PS50125">
    <property type="entry name" value="GUANYLATE_CYCLASE_2"/>
    <property type="match status" value="1"/>
</dbReference>
<reference evidence="5" key="1">
    <citation type="submission" date="2018-10" db="EMBL/GenBank/DDBJ databases">
        <authorList>
            <person name="Vincent A.T."/>
            <person name="Schiettekatte O."/>
            <person name="Bourhy P."/>
            <person name="Veyrier F.J."/>
            <person name="Picardeau M."/>
        </authorList>
    </citation>
    <scope>NUCLEOTIDE SEQUENCE</scope>
    <source>
        <strain evidence="5">201702406</strain>
    </source>
</reference>
<dbReference type="InterPro" id="IPR011623">
    <property type="entry name" value="7TMR_DISM_rcpt_extracell_dom1"/>
</dbReference>
<dbReference type="PROSITE" id="PS50005">
    <property type="entry name" value="TPR"/>
    <property type="match status" value="1"/>
</dbReference>
<dbReference type="Pfam" id="PF00515">
    <property type="entry name" value="TPR_1"/>
    <property type="match status" value="1"/>
</dbReference>
<dbReference type="InterPro" id="IPR019734">
    <property type="entry name" value="TPR_rpt"/>
</dbReference>
<dbReference type="AlphaFoldDB" id="A0A5F2C314"/>
<evidence type="ECO:0000313" key="6">
    <source>
        <dbReference type="Proteomes" id="UP000297832"/>
    </source>
</evidence>
<accession>A0A5F2C314</accession>
<dbReference type="SMART" id="SM00028">
    <property type="entry name" value="TPR"/>
    <property type="match status" value="1"/>
</dbReference>
<feature type="transmembrane region" description="Helical" evidence="2">
    <location>
        <begin position="349"/>
        <end position="366"/>
    </location>
</feature>
<gene>
    <name evidence="4" type="ORF">EHQ81_11350</name>
    <name evidence="5" type="ORF">EHQ82_07375</name>
</gene>
<dbReference type="RefSeq" id="WP_135626835.1">
    <property type="nucleotide sequence ID" value="NZ_RQGU01000086.1"/>
</dbReference>
<keyword evidence="2" id="KW-1133">Transmembrane helix</keyword>
<evidence type="ECO:0000256" key="2">
    <source>
        <dbReference type="SAM" id="Phobius"/>
    </source>
</evidence>
<feature type="transmembrane region" description="Helical" evidence="2">
    <location>
        <begin position="406"/>
        <end position="427"/>
    </location>
</feature>
<keyword evidence="7" id="KW-1185">Reference proteome</keyword>
<dbReference type="PROSITE" id="PS50293">
    <property type="entry name" value="TPR_REGION"/>
    <property type="match status" value="1"/>
</dbReference>
<dbReference type="EMBL" id="RQGV01000012">
    <property type="protein sequence ID" value="TGM13425.1"/>
    <property type="molecule type" value="Genomic_DNA"/>
</dbReference>